<name>A0A1H8Q941_9GAMM</name>
<protein>
    <submittedName>
        <fullName evidence="2">L-lactate dehydrogenase complex protein LldE</fullName>
    </submittedName>
</protein>
<accession>A0A1H8Q941</accession>
<evidence type="ECO:0000313" key="3">
    <source>
        <dbReference type="Proteomes" id="UP000199657"/>
    </source>
</evidence>
<dbReference type="PANTHER" id="PTHR30296">
    <property type="entry name" value="UNCHARACTERIZED PROTEIN YKGE"/>
    <property type="match status" value="1"/>
</dbReference>
<dbReference type="RefSeq" id="WP_091639499.1">
    <property type="nucleotide sequence ID" value="NZ_FOEG01000001.1"/>
</dbReference>
<proteinExistence type="predicted"/>
<evidence type="ECO:0000259" key="1">
    <source>
        <dbReference type="Pfam" id="PF02754"/>
    </source>
</evidence>
<sequence length="259" mass="27841">MTETTQSRGTVALFATCLVDLFRPSVGFASAQLLEQAGYTVDVPEAQTCCGQPAYNNGDNQHAAVIARQVIEAFRGYDYVVVPSGSCGGTITSHYPDLLRDDPQWAEAARELAGRTWELTRFLVEVAKVELSGVRREGVTTYHDSCSGLREMGIRDQPRALLGAVEGLELREMADTDVCCGFGGTFCVKYPEISERLVSNKVDDITATGADTVLAGDLGCLFNIAGRLQRLDKPVRAYHVAEVLAGTAGRDAAIGEGEN</sequence>
<dbReference type="STRING" id="406100.SAMN04488052_101416"/>
<dbReference type="PANTHER" id="PTHR30296:SF0">
    <property type="entry name" value="LACTATE UTILIZATION PROTEIN A"/>
    <property type="match status" value="1"/>
</dbReference>
<keyword evidence="3" id="KW-1185">Reference proteome</keyword>
<gene>
    <name evidence="2" type="ORF">SAMN04488052_101416</name>
</gene>
<dbReference type="AlphaFoldDB" id="A0A1H8Q941"/>
<dbReference type="OrthoDB" id="9770306at2"/>
<dbReference type="InterPro" id="IPR004017">
    <property type="entry name" value="Cys_rich_dom"/>
</dbReference>
<dbReference type="Pfam" id="PF02754">
    <property type="entry name" value="CCG"/>
    <property type="match status" value="2"/>
</dbReference>
<dbReference type="GO" id="GO:0005829">
    <property type="term" value="C:cytosol"/>
    <property type="evidence" value="ECO:0007669"/>
    <property type="project" value="TreeGrafter"/>
</dbReference>
<evidence type="ECO:0000313" key="2">
    <source>
        <dbReference type="EMBL" id="SEO50427.1"/>
    </source>
</evidence>
<feature type="domain" description="Cysteine-rich" evidence="1">
    <location>
        <begin position="11"/>
        <end position="91"/>
    </location>
</feature>
<organism evidence="2 3">
    <name type="scientific">Aquisalimonas asiatica</name>
    <dbReference type="NCBI Taxonomy" id="406100"/>
    <lineage>
        <taxon>Bacteria</taxon>
        <taxon>Pseudomonadati</taxon>
        <taxon>Pseudomonadota</taxon>
        <taxon>Gammaproteobacteria</taxon>
        <taxon>Chromatiales</taxon>
        <taxon>Ectothiorhodospiraceae</taxon>
        <taxon>Aquisalimonas</taxon>
    </lineage>
</organism>
<feature type="domain" description="Cysteine-rich" evidence="1">
    <location>
        <begin position="141"/>
        <end position="224"/>
    </location>
</feature>
<reference evidence="2 3" key="1">
    <citation type="submission" date="2016-10" db="EMBL/GenBank/DDBJ databases">
        <authorList>
            <person name="de Groot N.N."/>
        </authorList>
    </citation>
    <scope>NUCLEOTIDE SEQUENCE [LARGE SCALE GENOMIC DNA]</scope>
    <source>
        <strain evidence="2 3">CGMCC 1.6291</strain>
    </source>
</reference>
<dbReference type="Proteomes" id="UP000199657">
    <property type="component" value="Unassembled WGS sequence"/>
</dbReference>
<dbReference type="GO" id="GO:0016491">
    <property type="term" value="F:oxidoreductase activity"/>
    <property type="evidence" value="ECO:0007669"/>
    <property type="project" value="UniProtKB-ARBA"/>
</dbReference>
<dbReference type="EMBL" id="FOEG01000001">
    <property type="protein sequence ID" value="SEO50427.1"/>
    <property type="molecule type" value="Genomic_DNA"/>
</dbReference>